<dbReference type="Pfam" id="PF18911">
    <property type="entry name" value="PKD_4"/>
    <property type="match status" value="1"/>
</dbReference>
<keyword evidence="3" id="KW-1185">Reference proteome</keyword>
<dbReference type="SUPFAM" id="SSF49299">
    <property type="entry name" value="PKD domain"/>
    <property type="match status" value="1"/>
</dbReference>
<dbReference type="SUPFAM" id="SSF49899">
    <property type="entry name" value="Concanavalin A-like lectins/glucanases"/>
    <property type="match status" value="1"/>
</dbReference>
<organism evidence="2 3">
    <name type="scientific">Algoriphagus halophytocola</name>
    <dbReference type="NCBI Taxonomy" id="2991499"/>
    <lineage>
        <taxon>Bacteria</taxon>
        <taxon>Pseudomonadati</taxon>
        <taxon>Bacteroidota</taxon>
        <taxon>Cytophagia</taxon>
        <taxon>Cytophagales</taxon>
        <taxon>Cyclobacteriaceae</taxon>
        <taxon>Algoriphagus</taxon>
    </lineage>
</organism>
<dbReference type="InterPro" id="IPR013320">
    <property type="entry name" value="ConA-like_dom_sf"/>
</dbReference>
<dbReference type="RefSeq" id="WP_264809053.1">
    <property type="nucleotide sequence ID" value="NZ_CP110226.1"/>
</dbReference>
<reference evidence="2" key="1">
    <citation type="submission" date="2022-10" db="EMBL/GenBank/DDBJ databases">
        <title>Algoriphagus sp. a novel bacteria isolate from halophytes salicornia europaea.</title>
        <authorList>
            <person name="Peng Y."/>
            <person name="Jiang L."/>
            <person name="Lee J."/>
        </authorList>
    </citation>
    <scope>NUCLEOTIDE SEQUENCE</scope>
    <source>
        <strain evidence="2">TR-M5</strain>
    </source>
</reference>
<dbReference type="InterPro" id="IPR000601">
    <property type="entry name" value="PKD_dom"/>
</dbReference>
<feature type="domain" description="PKD" evidence="1">
    <location>
        <begin position="630"/>
        <end position="688"/>
    </location>
</feature>
<evidence type="ECO:0000259" key="1">
    <source>
        <dbReference type="PROSITE" id="PS50093"/>
    </source>
</evidence>
<dbReference type="Proteomes" id="UP001163156">
    <property type="component" value="Chromosome"/>
</dbReference>
<accession>A0ABY6MJE1</accession>
<dbReference type="Pfam" id="PF13585">
    <property type="entry name" value="CHU_C"/>
    <property type="match status" value="1"/>
</dbReference>
<dbReference type="SMART" id="SM00089">
    <property type="entry name" value="PKD"/>
    <property type="match status" value="1"/>
</dbReference>
<evidence type="ECO:0000313" key="2">
    <source>
        <dbReference type="EMBL" id="UZD22537.1"/>
    </source>
</evidence>
<evidence type="ECO:0000313" key="3">
    <source>
        <dbReference type="Proteomes" id="UP001163156"/>
    </source>
</evidence>
<dbReference type="CDD" id="cd00146">
    <property type="entry name" value="PKD"/>
    <property type="match status" value="1"/>
</dbReference>
<dbReference type="PROSITE" id="PS50093">
    <property type="entry name" value="PKD"/>
    <property type="match status" value="1"/>
</dbReference>
<name>A0ABY6MJE1_9BACT</name>
<dbReference type="Gene3D" id="2.60.120.200">
    <property type="match status" value="1"/>
</dbReference>
<dbReference type="InterPro" id="IPR035986">
    <property type="entry name" value="PKD_dom_sf"/>
</dbReference>
<dbReference type="InterPro" id="IPR013783">
    <property type="entry name" value="Ig-like_fold"/>
</dbReference>
<dbReference type="InterPro" id="IPR022409">
    <property type="entry name" value="PKD/Chitinase_dom"/>
</dbReference>
<proteinExistence type="predicted"/>
<dbReference type="EMBL" id="CP110226">
    <property type="protein sequence ID" value="UZD22537.1"/>
    <property type="molecule type" value="Genomic_DNA"/>
</dbReference>
<dbReference type="Gene3D" id="2.60.40.10">
    <property type="entry name" value="Immunoglobulins"/>
    <property type="match status" value="1"/>
</dbReference>
<protein>
    <submittedName>
        <fullName evidence="2">PKD domain-containing protein</fullName>
    </submittedName>
</protein>
<sequence length="781" mass="86060">MLRILRLTLFLCLLTGSFIAKGQIGFPYCESFADGETQAATILGGSAKMVDGALRLTEAVMEQSGYVYIDVPFSSAYGIKASFEYFMYGGSGADGLTVFLFDAETQNFQPGGFGGSLGYAQRNNTPGLTGAYLGLGFDAFGNFGNTNENRNGGFLAGSTSLFPNSIVLRRGGSGLTGYEFVNGKITNDPPPGTAQIALDVEYQFPLSSGGFGTTRVEDLNQPGYRKVFLELEPHPNGVGYLVKLEMVVTTVQNEPRTITIFQSTAFTLQAPKNLKIGFAASTGGETNIHEIKNLLLEVSNEEDLQNPQGVDFSDFASCEGQENQYYITDEEVVLPNENSEIRCLQFYASLEEIEEESEDICAQGKCREDTRELVLPEGTFRAGDDGGDFTFFPNEGFTDQEVTVYYTITDNYGKSSTGNSMTLKIQESPEPVTLFVEDASNPETEIRLCGGESVSLQSEGNEAYDRYEWYKDGELIEGEASPQLIAGEKGVYQVYAYNRKNCPAKSNEITLVFPEFPGFEVEDRVVGCTPGEPVDVSAVIAGFDLTLYDYRLVNTAGEQFINEELRSIAEAGDYELSLKHKDLECWSSPNPLEVIILDEEFVADFEFEVLGTGVKGEEDGGFFPDDQFQFTDRSDETAVSWFWDFGDGSTSEEKNPTHIYGKKGSFNVSLTITNELGCESVAEKTLEIIRSYRLMFPTGFTPLDNTNELFEPKYKGLVSGELLIFNLWGELIFRSESLDELGWDGKLDGELLDAGIYIYRFNGVATDGEEAVDSGKFKLIR</sequence>
<gene>
    <name evidence="2" type="ORF">OM944_18010</name>
</gene>